<evidence type="ECO:0000313" key="7">
    <source>
        <dbReference type="EMBL" id="CAH0725757.1"/>
    </source>
</evidence>
<dbReference type="GO" id="GO:0050909">
    <property type="term" value="P:sensory perception of taste"/>
    <property type="evidence" value="ECO:0007669"/>
    <property type="project" value="InterPro"/>
</dbReference>
<keyword evidence="4 6" id="KW-1133">Transmembrane helix</keyword>
<organism evidence="7 8">
    <name type="scientific">Brenthis ino</name>
    <name type="common">lesser marbled fritillary</name>
    <dbReference type="NCBI Taxonomy" id="405034"/>
    <lineage>
        <taxon>Eukaryota</taxon>
        <taxon>Metazoa</taxon>
        <taxon>Ecdysozoa</taxon>
        <taxon>Arthropoda</taxon>
        <taxon>Hexapoda</taxon>
        <taxon>Insecta</taxon>
        <taxon>Pterygota</taxon>
        <taxon>Neoptera</taxon>
        <taxon>Endopterygota</taxon>
        <taxon>Lepidoptera</taxon>
        <taxon>Glossata</taxon>
        <taxon>Ditrysia</taxon>
        <taxon>Papilionoidea</taxon>
        <taxon>Nymphalidae</taxon>
        <taxon>Heliconiinae</taxon>
        <taxon>Argynnini</taxon>
        <taxon>Brenthis</taxon>
    </lineage>
</organism>
<reference evidence="7" key="1">
    <citation type="submission" date="2021-12" db="EMBL/GenBank/DDBJ databases">
        <authorList>
            <person name="Martin H S."/>
        </authorList>
    </citation>
    <scope>NUCLEOTIDE SEQUENCE</scope>
</reference>
<feature type="transmembrane region" description="Helical" evidence="6">
    <location>
        <begin position="89"/>
        <end position="107"/>
    </location>
</feature>
<dbReference type="Proteomes" id="UP000838878">
    <property type="component" value="Chromosome 5"/>
</dbReference>
<accession>A0A8J9W4F8</accession>
<evidence type="ECO:0000256" key="6">
    <source>
        <dbReference type="SAM" id="Phobius"/>
    </source>
</evidence>
<keyword evidence="3 6" id="KW-0812">Transmembrane</keyword>
<dbReference type="OrthoDB" id="7280611at2759"/>
<dbReference type="Pfam" id="PF08395">
    <property type="entry name" value="7tm_7"/>
    <property type="match status" value="1"/>
</dbReference>
<evidence type="ECO:0000256" key="5">
    <source>
        <dbReference type="ARBA" id="ARBA00023136"/>
    </source>
</evidence>
<dbReference type="AlphaFoldDB" id="A0A8J9W4F8"/>
<evidence type="ECO:0000313" key="8">
    <source>
        <dbReference type="Proteomes" id="UP000838878"/>
    </source>
</evidence>
<keyword evidence="2" id="KW-1003">Cell membrane</keyword>
<sequence>MINGQDPIHHYSVNIMFLLVQVIPVFVPCIFADQTSVEVRNLRDILASRLYENTLSKPNRNTARALLTLMETRDLSFSIFHMINIDISLPFKFLALLLTYLIILLQFDKVLNP</sequence>
<dbReference type="GO" id="GO:0005886">
    <property type="term" value="C:plasma membrane"/>
    <property type="evidence" value="ECO:0007669"/>
    <property type="project" value="UniProtKB-SubCell"/>
</dbReference>
<protein>
    <recommendedName>
        <fullName evidence="9">Gustatory receptor</fullName>
    </recommendedName>
</protein>
<feature type="non-terminal residue" evidence="7">
    <location>
        <position position="113"/>
    </location>
</feature>
<evidence type="ECO:0000256" key="1">
    <source>
        <dbReference type="ARBA" id="ARBA00004651"/>
    </source>
</evidence>
<feature type="transmembrane region" description="Helical" evidence="6">
    <location>
        <begin position="12"/>
        <end position="32"/>
    </location>
</feature>
<evidence type="ECO:0000256" key="4">
    <source>
        <dbReference type="ARBA" id="ARBA00022989"/>
    </source>
</evidence>
<proteinExistence type="predicted"/>
<evidence type="ECO:0008006" key="9">
    <source>
        <dbReference type="Google" id="ProtNLM"/>
    </source>
</evidence>
<keyword evidence="8" id="KW-1185">Reference proteome</keyword>
<dbReference type="InterPro" id="IPR013604">
    <property type="entry name" value="7TM_chemorcpt"/>
</dbReference>
<evidence type="ECO:0000256" key="2">
    <source>
        <dbReference type="ARBA" id="ARBA00022475"/>
    </source>
</evidence>
<gene>
    <name evidence="7" type="ORF">BINO364_LOCUS11306</name>
</gene>
<name>A0A8J9W4F8_9NEOP</name>
<dbReference type="EMBL" id="OV170225">
    <property type="protein sequence ID" value="CAH0725757.1"/>
    <property type="molecule type" value="Genomic_DNA"/>
</dbReference>
<comment type="subcellular location">
    <subcellularLocation>
        <location evidence="1">Cell membrane</location>
        <topology evidence="1">Multi-pass membrane protein</topology>
    </subcellularLocation>
</comment>
<evidence type="ECO:0000256" key="3">
    <source>
        <dbReference type="ARBA" id="ARBA00022692"/>
    </source>
</evidence>
<keyword evidence="5 6" id="KW-0472">Membrane</keyword>